<dbReference type="Gene3D" id="3.40.50.1820">
    <property type="entry name" value="alpha/beta hydrolase"/>
    <property type="match status" value="1"/>
</dbReference>
<dbReference type="RefSeq" id="WP_015281834.1">
    <property type="nucleotide sequence ID" value="NC_019940.1"/>
</dbReference>
<evidence type="ECO:0000259" key="1">
    <source>
        <dbReference type="Pfam" id="PF12697"/>
    </source>
</evidence>
<dbReference type="OrthoDB" id="9780765at2"/>
<dbReference type="GO" id="GO:0003824">
    <property type="term" value="F:catalytic activity"/>
    <property type="evidence" value="ECO:0007669"/>
    <property type="project" value="InterPro"/>
</dbReference>
<dbReference type="PANTHER" id="PTHR43689">
    <property type="entry name" value="HYDROLASE"/>
    <property type="match status" value="1"/>
</dbReference>
<dbReference type="SUPFAM" id="SSF53474">
    <property type="entry name" value="alpha/beta-Hydrolases"/>
    <property type="match status" value="1"/>
</dbReference>
<dbReference type="InterPro" id="IPR029058">
    <property type="entry name" value="AB_hydrolase_fold"/>
</dbReference>
<protein>
    <submittedName>
        <fullName evidence="2">Putative magnesium chelatase accessory protein</fullName>
    </submittedName>
</protein>
<dbReference type="InterPro" id="IPR017497">
    <property type="entry name" value="BchO"/>
</dbReference>
<dbReference type="AlphaFoldDB" id="L0H289"/>
<keyword evidence="3" id="KW-1185">Reference proteome</keyword>
<evidence type="ECO:0000313" key="3">
    <source>
        <dbReference type="Proteomes" id="UP000010816"/>
    </source>
</evidence>
<dbReference type="PANTHER" id="PTHR43689:SF8">
    <property type="entry name" value="ALPHA_BETA-HYDROLASES SUPERFAMILY PROTEIN"/>
    <property type="match status" value="1"/>
</dbReference>
<organism evidence="2 3">
    <name type="scientific">Thioflavicoccus mobilis 8321</name>
    <dbReference type="NCBI Taxonomy" id="765912"/>
    <lineage>
        <taxon>Bacteria</taxon>
        <taxon>Pseudomonadati</taxon>
        <taxon>Pseudomonadota</taxon>
        <taxon>Gammaproteobacteria</taxon>
        <taxon>Chromatiales</taxon>
        <taxon>Chromatiaceae</taxon>
        <taxon>Thioflavicoccus</taxon>
    </lineage>
</organism>
<dbReference type="ESTHER" id="9gamm-l0h289">
    <property type="family name" value="Mg-chelatase_BchO"/>
</dbReference>
<dbReference type="eggNOG" id="COG2267">
    <property type="taxonomic scope" value="Bacteria"/>
</dbReference>
<gene>
    <name evidence="2" type="ORF">Thimo_3013</name>
</gene>
<reference evidence="2 3" key="1">
    <citation type="submission" date="2011-09" db="EMBL/GenBank/DDBJ databases">
        <title>Complete sequence of chromosome of Thioflavicoccus mobilis 8321.</title>
        <authorList>
            <consortium name="US DOE Joint Genome Institute"/>
            <person name="Lucas S."/>
            <person name="Han J."/>
            <person name="Lapidus A."/>
            <person name="Cheng J.-F."/>
            <person name="Goodwin L."/>
            <person name="Pitluck S."/>
            <person name="Peters L."/>
            <person name="Ovchinnikova G."/>
            <person name="Lu M."/>
            <person name="Detter J.C."/>
            <person name="Han C."/>
            <person name="Tapia R."/>
            <person name="Land M."/>
            <person name="Hauser L."/>
            <person name="Kyrpides N."/>
            <person name="Ivanova N."/>
            <person name="Pagani I."/>
            <person name="Vogl K."/>
            <person name="Liu Z."/>
            <person name="Imhoff J."/>
            <person name="Thiel V."/>
            <person name="Frigaard N.-U."/>
            <person name="Bryant D."/>
            <person name="Woyke T."/>
        </authorList>
    </citation>
    <scope>NUCLEOTIDE SEQUENCE [LARGE SCALE GENOMIC DNA]</scope>
    <source>
        <strain evidence="2 3">8321</strain>
    </source>
</reference>
<dbReference type="HOGENOM" id="CLU_020336_13_2_6"/>
<dbReference type="PRINTS" id="PR00412">
    <property type="entry name" value="EPOXHYDRLASE"/>
</dbReference>
<proteinExistence type="predicted"/>
<accession>L0H289</accession>
<feature type="domain" description="AB hydrolase-1" evidence="1">
    <location>
        <begin position="41"/>
        <end position="282"/>
    </location>
</feature>
<dbReference type="KEGG" id="tmb:Thimo_3013"/>
<dbReference type="EMBL" id="CP003051">
    <property type="protein sequence ID" value="AGA91704.1"/>
    <property type="molecule type" value="Genomic_DNA"/>
</dbReference>
<dbReference type="STRING" id="765912.Thimo_3013"/>
<name>L0H289_9GAMM</name>
<dbReference type="InterPro" id="IPR000073">
    <property type="entry name" value="AB_hydrolase_1"/>
</dbReference>
<dbReference type="InterPro" id="IPR000639">
    <property type="entry name" value="Epox_hydrolase-like"/>
</dbReference>
<dbReference type="Pfam" id="PF12697">
    <property type="entry name" value="Abhydrolase_6"/>
    <property type="match status" value="1"/>
</dbReference>
<dbReference type="Proteomes" id="UP000010816">
    <property type="component" value="Chromosome"/>
</dbReference>
<evidence type="ECO:0000313" key="2">
    <source>
        <dbReference type="EMBL" id="AGA91704.1"/>
    </source>
</evidence>
<sequence length="299" mass="32385">MTRRLVWERDGGDWPNREHSRFVSAAGLRWHIQQAGSGPTLLLVHGTAASTHSWRGLLPRLAEHFNLVAMDLPGHGFSGPTPAYRLSLPGMARALDGLLGVLDARPAIVVGHSAGAAILARMCLDKRLAPRALVSLNGAFLPFGGIAAHLFSPLAKLLSSTGWIPWVISRQAARPGAVERLIRGTGSDLDAEGMARYRRLVCSPGHVAATVAMLANWDLRPLRRELAGLAVDLYLLAAERDRAVPPSEARRIARKMAGRARLMVLPGYGHLAHEERPAEVARQIIEIASLSGVIERRGR</sequence>
<dbReference type="NCBIfam" id="TIGR03056">
    <property type="entry name" value="bchO_mg_che_rel"/>
    <property type="match status" value="1"/>
</dbReference>